<dbReference type="Proteomes" id="UP000492821">
    <property type="component" value="Unassembled WGS sequence"/>
</dbReference>
<feature type="coiled-coil region" evidence="1">
    <location>
        <begin position="134"/>
        <end position="161"/>
    </location>
</feature>
<evidence type="ECO:0000259" key="2">
    <source>
        <dbReference type="Pfam" id="PF03114"/>
    </source>
</evidence>
<keyword evidence="3" id="KW-1185">Reference proteome</keyword>
<reference evidence="3" key="1">
    <citation type="journal article" date="2013" name="Genetics">
        <title>The draft genome and transcriptome of Panagrellus redivivus are shaped by the harsh demands of a free-living lifestyle.</title>
        <authorList>
            <person name="Srinivasan J."/>
            <person name="Dillman A.R."/>
            <person name="Macchietto M.G."/>
            <person name="Heikkinen L."/>
            <person name="Lakso M."/>
            <person name="Fracchia K.M."/>
            <person name="Antoshechkin I."/>
            <person name="Mortazavi A."/>
            <person name="Wong G."/>
            <person name="Sternberg P.W."/>
        </authorList>
    </citation>
    <scope>NUCLEOTIDE SEQUENCE [LARGE SCALE GENOMIC DNA]</scope>
    <source>
        <strain evidence="3">MT8872</strain>
    </source>
</reference>
<dbReference type="WBParaSite" id="Pan_g4818.t1">
    <property type="protein sequence ID" value="Pan_g4818.t1"/>
    <property type="gene ID" value="Pan_g4818"/>
</dbReference>
<dbReference type="AlphaFoldDB" id="A0A7E4VZU7"/>
<name>A0A7E4VZU7_PANRE</name>
<dbReference type="InterPro" id="IPR027267">
    <property type="entry name" value="AH/BAR_dom_sf"/>
</dbReference>
<dbReference type="Gene3D" id="1.20.1270.60">
    <property type="entry name" value="Arfaptin homology (AH) domain/BAR domain"/>
    <property type="match status" value="1"/>
</dbReference>
<dbReference type="GO" id="GO:0005737">
    <property type="term" value="C:cytoplasm"/>
    <property type="evidence" value="ECO:0007669"/>
    <property type="project" value="InterPro"/>
</dbReference>
<feature type="domain" description="BAR" evidence="2">
    <location>
        <begin position="12"/>
        <end position="220"/>
    </location>
</feature>
<accession>A0A7E4VZU7</accession>
<proteinExistence type="predicted"/>
<organism evidence="3 4">
    <name type="scientific">Panagrellus redivivus</name>
    <name type="common">Microworm</name>
    <dbReference type="NCBI Taxonomy" id="6233"/>
    <lineage>
        <taxon>Eukaryota</taxon>
        <taxon>Metazoa</taxon>
        <taxon>Ecdysozoa</taxon>
        <taxon>Nematoda</taxon>
        <taxon>Chromadorea</taxon>
        <taxon>Rhabditida</taxon>
        <taxon>Tylenchina</taxon>
        <taxon>Panagrolaimomorpha</taxon>
        <taxon>Panagrolaimoidea</taxon>
        <taxon>Panagrolaimidae</taxon>
        <taxon>Panagrellus</taxon>
    </lineage>
</organism>
<protein>
    <submittedName>
        <fullName evidence="4">BAR domain-containing protein</fullName>
    </submittedName>
</protein>
<dbReference type="Pfam" id="PF03114">
    <property type="entry name" value="BAR"/>
    <property type="match status" value="1"/>
</dbReference>
<evidence type="ECO:0000256" key="1">
    <source>
        <dbReference type="SAM" id="Coils"/>
    </source>
</evidence>
<evidence type="ECO:0000313" key="3">
    <source>
        <dbReference type="Proteomes" id="UP000492821"/>
    </source>
</evidence>
<dbReference type="SUPFAM" id="SSF103657">
    <property type="entry name" value="BAR/IMD domain-like"/>
    <property type="match status" value="1"/>
</dbReference>
<reference evidence="4" key="2">
    <citation type="submission" date="2020-10" db="UniProtKB">
        <authorList>
            <consortium name="WormBaseParasite"/>
        </authorList>
    </citation>
    <scope>IDENTIFICATION</scope>
</reference>
<dbReference type="InterPro" id="IPR004148">
    <property type="entry name" value="BAR_dom"/>
</dbReference>
<keyword evidence="1" id="KW-0175">Coiled coil</keyword>
<evidence type="ECO:0000313" key="4">
    <source>
        <dbReference type="WBParaSite" id="Pan_g4818.t1"/>
    </source>
</evidence>
<sequence>MSGGGGIRKLFGKMGGNVEVTKMSPDFVKSCEHVDQYKEAVDQLADRFEGAIQQNPAVLQTGSIECQPGENPHEKTAASLGIFMTYFGGDKANQVKELIEENKKLAAVERSSQVTARRAIRHMRRFYITEYKAIKDERDKLDKAREHMDTMKHEVKQAKTTEQIEKKAVLYEEAVGAFDAQAAKVIEIIGTLPALQKTHVNDVHEYFENLSQFHGKMAHSIAKREIA</sequence>